<evidence type="ECO:0000313" key="1">
    <source>
        <dbReference type="EMBL" id="ONK58139.1"/>
    </source>
</evidence>
<sequence>MGLAADESGQRWIRKLKQHGGERRWSESVRNGRDSSWDVFGALQGGTRWVRFYVGQGVSAVLGAAGDGLWVPTGRWDASGRTEEAELWLRPNRGFEIREQMRLDPGLFEVVIRRRIPMGKGEEPYEKRGGIKNIFLDQIERRYFRRVRAYDDQPDNEEVWSVISVQRSKSNHGSDYVS</sequence>
<gene>
    <name evidence="1" type="ORF">A4U43_C09F8610</name>
</gene>
<evidence type="ECO:0000313" key="2">
    <source>
        <dbReference type="Proteomes" id="UP000243459"/>
    </source>
</evidence>
<accession>A0A5P1E6P8</accession>
<proteinExistence type="predicted"/>
<keyword evidence="2" id="KW-1185">Reference proteome</keyword>
<reference evidence="2" key="1">
    <citation type="journal article" date="2017" name="Nat. Commun.">
        <title>The asparagus genome sheds light on the origin and evolution of a young Y chromosome.</title>
        <authorList>
            <person name="Harkess A."/>
            <person name="Zhou J."/>
            <person name="Xu C."/>
            <person name="Bowers J.E."/>
            <person name="Van der Hulst R."/>
            <person name="Ayyampalayam S."/>
            <person name="Mercati F."/>
            <person name="Riccardi P."/>
            <person name="McKain M.R."/>
            <person name="Kakrana A."/>
            <person name="Tang H."/>
            <person name="Ray J."/>
            <person name="Groenendijk J."/>
            <person name="Arikit S."/>
            <person name="Mathioni S.M."/>
            <person name="Nakano M."/>
            <person name="Shan H."/>
            <person name="Telgmann-Rauber A."/>
            <person name="Kanno A."/>
            <person name="Yue Z."/>
            <person name="Chen H."/>
            <person name="Li W."/>
            <person name="Chen Y."/>
            <person name="Xu X."/>
            <person name="Zhang Y."/>
            <person name="Luo S."/>
            <person name="Chen H."/>
            <person name="Gao J."/>
            <person name="Mao Z."/>
            <person name="Pires J.C."/>
            <person name="Luo M."/>
            <person name="Kudrna D."/>
            <person name="Wing R.A."/>
            <person name="Meyers B.C."/>
            <person name="Yi K."/>
            <person name="Kong H."/>
            <person name="Lavrijsen P."/>
            <person name="Sunseri F."/>
            <person name="Falavigna A."/>
            <person name="Ye Y."/>
            <person name="Leebens-Mack J.H."/>
            <person name="Chen G."/>
        </authorList>
    </citation>
    <scope>NUCLEOTIDE SEQUENCE [LARGE SCALE GENOMIC DNA]</scope>
    <source>
        <strain evidence="2">cv. DH0086</strain>
    </source>
</reference>
<dbReference type="EMBL" id="CM007389">
    <property type="protein sequence ID" value="ONK58139.1"/>
    <property type="molecule type" value="Genomic_DNA"/>
</dbReference>
<name>A0A5P1E6P8_ASPOF</name>
<dbReference type="AlphaFoldDB" id="A0A5P1E6P8"/>
<protein>
    <submittedName>
        <fullName evidence="1">Uncharacterized protein</fullName>
    </submittedName>
</protein>
<dbReference type="Proteomes" id="UP000243459">
    <property type="component" value="Chromosome 9"/>
</dbReference>
<organism evidence="1 2">
    <name type="scientific">Asparagus officinalis</name>
    <name type="common">Garden asparagus</name>
    <dbReference type="NCBI Taxonomy" id="4686"/>
    <lineage>
        <taxon>Eukaryota</taxon>
        <taxon>Viridiplantae</taxon>
        <taxon>Streptophyta</taxon>
        <taxon>Embryophyta</taxon>
        <taxon>Tracheophyta</taxon>
        <taxon>Spermatophyta</taxon>
        <taxon>Magnoliopsida</taxon>
        <taxon>Liliopsida</taxon>
        <taxon>Asparagales</taxon>
        <taxon>Asparagaceae</taxon>
        <taxon>Asparagoideae</taxon>
        <taxon>Asparagus</taxon>
    </lineage>
</organism>
<dbReference type="Gramene" id="ONK58139">
    <property type="protein sequence ID" value="ONK58139"/>
    <property type="gene ID" value="A4U43_C09F8610"/>
</dbReference>